<evidence type="ECO:0000256" key="5">
    <source>
        <dbReference type="ARBA" id="ARBA00022801"/>
    </source>
</evidence>
<gene>
    <name evidence="11" type="ORF">L211DRAFT_843094</name>
</gene>
<evidence type="ECO:0000256" key="8">
    <source>
        <dbReference type="PIRSR" id="PIRSR611150-1"/>
    </source>
</evidence>
<dbReference type="SMART" id="SM01110">
    <property type="entry name" value="Cutinase"/>
    <property type="match status" value="1"/>
</dbReference>
<dbReference type="PANTHER" id="PTHR48250:SF2">
    <property type="entry name" value="CUTINASE"/>
    <property type="match status" value="1"/>
</dbReference>
<evidence type="ECO:0000256" key="1">
    <source>
        <dbReference type="ARBA" id="ARBA00007534"/>
    </source>
</evidence>
<keyword evidence="12" id="KW-1185">Reference proteome</keyword>
<dbReference type="GO" id="GO:0050525">
    <property type="term" value="F:cutinase activity"/>
    <property type="evidence" value="ECO:0007669"/>
    <property type="project" value="UniProtKB-EC"/>
</dbReference>
<keyword evidence="6 9" id="KW-1015">Disulfide bond</keyword>
<proteinExistence type="inferred from homology"/>
<dbReference type="InParanoid" id="A0A3N4LM05"/>
<dbReference type="OrthoDB" id="2975078at2759"/>
<evidence type="ECO:0000256" key="10">
    <source>
        <dbReference type="SAM" id="SignalP"/>
    </source>
</evidence>
<keyword evidence="3" id="KW-0719">Serine esterase</keyword>
<dbReference type="Gene3D" id="3.40.50.1820">
    <property type="entry name" value="alpha/beta hydrolase"/>
    <property type="match status" value="1"/>
</dbReference>
<comment type="similarity">
    <text evidence="1">Belongs to the cutinase family.</text>
</comment>
<feature type="signal peptide" evidence="10">
    <location>
        <begin position="1"/>
        <end position="20"/>
    </location>
</feature>
<keyword evidence="4 10" id="KW-0732">Signal</keyword>
<dbReference type="GO" id="GO:0005576">
    <property type="term" value="C:extracellular region"/>
    <property type="evidence" value="ECO:0007669"/>
    <property type="project" value="InterPro"/>
</dbReference>
<dbReference type="InterPro" id="IPR029058">
    <property type="entry name" value="AB_hydrolase_fold"/>
</dbReference>
<keyword evidence="5" id="KW-0378">Hydrolase</keyword>
<dbReference type="Pfam" id="PF01083">
    <property type="entry name" value="Cutinase"/>
    <property type="match status" value="1"/>
</dbReference>
<feature type="active site" description="Nucleophile" evidence="8">
    <location>
        <position position="162"/>
    </location>
</feature>
<protein>
    <recommendedName>
        <fullName evidence="2">cutinase</fullName>
        <ecNumber evidence="2">3.1.1.74</ecNumber>
    </recommendedName>
</protein>
<comment type="catalytic activity">
    <reaction evidence="7">
        <text>cutin + H2O = cutin monomers.</text>
        <dbReference type="EC" id="3.1.1.74"/>
    </reaction>
</comment>
<evidence type="ECO:0000256" key="4">
    <source>
        <dbReference type="ARBA" id="ARBA00022729"/>
    </source>
</evidence>
<evidence type="ECO:0000313" key="12">
    <source>
        <dbReference type="Proteomes" id="UP000267821"/>
    </source>
</evidence>
<feature type="disulfide bond" evidence="9">
    <location>
        <begin position="210"/>
        <end position="217"/>
    </location>
</feature>
<dbReference type="EC" id="3.1.1.74" evidence="2"/>
<evidence type="ECO:0000256" key="9">
    <source>
        <dbReference type="PIRSR" id="PIRSR611150-2"/>
    </source>
</evidence>
<dbReference type="Proteomes" id="UP000267821">
    <property type="component" value="Unassembled WGS sequence"/>
</dbReference>
<dbReference type="PANTHER" id="PTHR48250">
    <property type="entry name" value="CUTINASE 2-RELATED"/>
    <property type="match status" value="1"/>
</dbReference>
<evidence type="ECO:0000256" key="2">
    <source>
        <dbReference type="ARBA" id="ARBA00013095"/>
    </source>
</evidence>
<dbReference type="InterPro" id="IPR000675">
    <property type="entry name" value="Cutinase/axe"/>
</dbReference>
<sequence length="246" mass="25670">MKASATYLLLLVTTFLVVSGVPYPPISSSIEDKIRAEAVDSPVYVALGEAFAQINKQHVVSKRADITRNDLEQGKCAPNIIIFARGTSETGNMGIGVGVPLQNAVDADLPGRVIYQGVNNYPADVAGYLSGGSDTGAKNMAGQVNRAAIQCPGSRVFLSGYSQGAQVTHKAAALIPASQREIVAGIVVFGDPNEGDAFPGTLNNNVLSICYPGDLICRGLPVPIGPHFDYAKAAPQAAAYIKARAL</sequence>
<dbReference type="PRINTS" id="PR00129">
    <property type="entry name" value="CUTINASE"/>
</dbReference>
<dbReference type="AlphaFoldDB" id="A0A3N4LM05"/>
<dbReference type="EMBL" id="ML121602">
    <property type="protein sequence ID" value="RPB18955.1"/>
    <property type="molecule type" value="Genomic_DNA"/>
</dbReference>
<evidence type="ECO:0000256" key="7">
    <source>
        <dbReference type="ARBA" id="ARBA00034045"/>
    </source>
</evidence>
<feature type="chain" id="PRO_5018038813" description="cutinase" evidence="10">
    <location>
        <begin position="21"/>
        <end position="246"/>
    </location>
</feature>
<evidence type="ECO:0000256" key="3">
    <source>
        <dbReference type="ARBA" id="ARBA00022487"/>
    </source>
</evidence>
<dbReference type="InterPro" id="IPR011150">
    <property type="entry name" value="Cutinase_monf"/>
</dbReference>
<dbReference type="SUPFAM" id="SSF53474">
    <property type="entry name" value="alpha/beta-Hydrolases"/>
    <property type="match status" value="1"/>
</dbReference>
<feature type="active site" evidence="8">
    <location>
        <position position="214"/>
    </location>
</feature>
<name>A0A3N4LM05_9PEZI</name>
<evidence type="ECO:0000313" key="11">
    <source>
        <dbReference type="EMBL" id="RPB18955.1"/>
    </source>
</evidence>
<feature type="disulfide bond" evidence="9">
    <location>
        <begin position="76"/>
        <end position="151"/>
    </location>
</feature>
<feature type="active site" description="Proton donor/acceptor" evidence="8">
    <location>
        <position position="227"/>
    </location>
</feature>
<accession>A0A3N4LM05</accession>
<reference evidence="11 12" key="1">
    <citation type="journal article" date="2018" name="Nat. Ecol. Evol.">
        <title>Pezizomycetes genomes reveal the molecular basis of ectomycorrhizal truffle lifestyle.</title>
        <authorList>
            <person name="Murat C."/>
            <person name="Payen T."/>
            <person name="Noel B."/>
            <person name="Kuo A."/>
            <person name="Morin E."/>
            <person name="Chen J."/>
            <person name="Kohler A."/>
            <person name="Krizsan K."/>
            <person name="Balestrini R."/>
            <person name="Da Silva C."/>
            <person name="Montanini B."/>
            <person name="Hainaut M."/>
            <person name="Levati E."/>
            <person name="Barry K.W."/>
            <person name="Belfiori B."/>
            <person name="Cichocki N."/>
            <person name="Clum A."/>
            <person name="Dockter R.B."/>
            <person name="Fauchery L."/>
            <person name="Guy J."/>
            <person name="Iotti M."/>
            <person name="Le Tacon F."/>
            <person name="Lindquist E.A."/>
            <person name="Lipzen A."/>
            <person name="Malagnac F."/>
            <person name="Mello A."/>
            <person name="Molinier V."/>
            <person name="Miyauchi S."/>
            <person name="Poulain J."/>
            <person name="Riccioni C."/>
            <person name="Rubini A."/>
            <person name="Sitrit Y."/>
            <person name="Splivallo R."/>
            <person name="Traeger S."/>
            <person name="Wang M."/>
            <person name="Zifcakova L."/>
            <person name="Wipf D."/>
            <person name="Zambonelli A."/>
            <person name="Paolocci F."/>
            <person name="Nowrousian M."/>
            <person name="Ottonello S."/>
            <person name="Baldrian P."/>
            <person name="Spatafora J.W."/>
            <person name="Henrissat B."/>
            <person name="Nagy L.G."/>
            <person name="Aury J.M."/>
            <person name="Wincker P."/>
            <person name="Grigoriev I.V."/>
            <person name="Bonfante P."/>
            <person name="Martin F.M."/>
        </authorList>
    </citation>
    <scope>NUCLEOTIDE SEQUENCE [LARGE SCALE GENOMIC DNA]</scope>
    <source>
        <strain evidence="11 12">ATCC MYA-4762</strain>
    </source>
</reference>
<dbReference type="GO" id="GO:0016052">
    <property type="term" value="P:carbohydrate catabolic process"/>
    <property type="evidence" value="ECO:0007669"/>
    <property type="project" value="TreeGrafter"/>
</dbReference>
<organism evidence="11 12">
    <name type="scientific">Terfezia boudieri ATCC MYA-4762</name>
    <dbReference type="NCBI Taxonomy" id="1051890"/>
    <lineage>
        <taxon>Eukaryota</taxon>
        <taxon>Fungi</taxon>
        <taxon>Dikarya</taxon>
        <taxon>Ascomycota</taxon>
        <taxon>Pezizomycotina</taxon>
        <taxon>Pezizomycetes</taxon>
        <taxon>Pezizales</taxon>
        <taxon>Pezizaceae</taxon>
        <taxon>Terfezia</taxon>
    </lineage>
</organism>
<evidence type="ECO:0000256" key="6">
    <source>
        <dbReference type="ARBA" id="ARBA00023157"/>
    </source>
</evidence>